<dbReference type="PATRIC" id="fig|1122247.3.peg.107"/>
<organism evidence="1 2">
    <name type="scientific">Mycolicibacterium hassiacum (strain DSM 44199 / CIP 105218 / JCM 12690 / 3849)</name>
    <name type="common">Mycobacterium hassiacum</name>
    <dbReference type="NCBI Taxonomy" id="1122247"/>
    <lineage>
        <taxon>Bacteria</taxon>
        <taxon>Bacillati</taxon>
        <taxon>Actinomycetota</taxon>
        <taxon>Actinomycetes</taxon>
        <taxon>Mycobacteriales</taxon>
        <taxon>Mycobacteriaceae</taxon>
        <taxon>Mycolicibacterium</taxon>
    </lineage>
</organism>
<comment type="caution">
    <text evidence="1">The sequence shown here is derived from an EMBL/GenBank/DDBJ whole genome shotgun (WGS) entry which is preliminary data.</text>
</comment>
<gene>
    <name evidence="1" type="ORF">C731_0117</name>
</gene>
<sequence length="242" mass="27029">MLRKQQEKFPIRNIRVLGEDTNLVHVVFDIGDDVYDGYMTVTPPADGKGWLVAEGVMSVEFHVDKMSPELAKWITLFDQPIPSSRIAYIFPGYIGLGSANPNLIARSWNERPSGLMFILGEESVRPQIEVSDEGKKFIEDQLRAAVEECAKSPNSSPNCPNGRAYTPYFVEGTAKWRLEKLTDVRVYPINTETGAVDVSARAEFTVTGRGINRYAPDSDEVSIFMTATVDFTQDPPKFELKG</sequence>
<keyword evidence="2" id="KW-1185">Reference proteome</keyword>
<evidence type="ECO:0000313" key="1">
    <source>
        <dbReference type="EMBL" id="EKF25885.1"/>
    </source>
</evidence>
<dbReference type="Proteomes" id="UP000006265">
    <property type="component" value="Unassembled WGS sequence"/>
</dbReference>
<accession>K5BDI7</accession>
<dbReference type="eggNOG" id="ENOG50335YP">
    <property type="taxonomic scope" value="Bacteria"/>
</dbReference>
<evidence type="ECO:0000313" key="2">
    <source>
        <dbReference type="Proteomes" id="UP000006265"/>
    </source>
</evidence>
<dbReference type="EMBL" id="AMRA01000005">
    <property type="protein sequence ID" value="EKF25885.1"/>
    <property type="molecule type" value="Genomic_DNA"/>
</dbReference>
<dbReference type="OrthoDB" id="4380755at2"/>
<name>K5BDI7_MYCHD</name>
<dbReference type="AlphaFoldDB" id="K5BDI7"/>
<protein>
    <submittedName>
        <fullName evidence="1">Uncharacterized protein</fullName>
    </submittedName>
</protein>
<reference evidence="1 2" key="1">
    <citation type="journal article" date="2012" name="J. Bacteriol.">
        <title>Genome sequence of Mycobacterium hassiacum DSM 44199, a rare source of heat-stable mycobacterial proteins.</title>
        <authorList>
            <person name="Tiago I."/>
            <person name="Maranha A."/>
            <person name="Mendes V."/>
            <person name="Alarico S."/>
            <person name="Moynihan P.J."/>
            <person name="Clarke A.J."/>
            <person name="Macedo-Ribeiro S."/>
            <person name="Pereira P.J."/>
            <person name="Empadinhas N."/>
        </authorList>
    </citation>
    <scope>NUCLEOTIDE SEQUENCE [LARGE SCALE GENOMIC DNA]</scope>
    <source>
        <strain evidence="2">DSM 44199 / CIP 105218 / JCM 12690 / 3849</strain>
    </source>
</reference>
<dbReference type="STRING" id="1122247.GCA_000379865_03680"/>
<proteinExistence type="predicted"/>